<sequence>MSCARARTSQISRHDTGSELVAALQVESADIRALTQNVQTEERAACQVSEQKGKVAIAEIVSGHGQDSTADSKHEDSVDDDIDVGFSTFVPASLPNRTPPPPPPAGNPKCRRKETQPAPPAPSPSGNDAPEKPEAQPETPAPKGVPGPRRPIPPANRRTTQGEEAPAIPKPPVPSAGQTVVSKAKKLFEDKQASLSDEKLWEGKLKKRQVETGAKQLEDSAGKLLGDPTCFDLINQMTEMSQQIVRKFEFLSDLKKDPARYIDQMDQDSADIFCALSPSLAATVIVSVATHLLKDVEQDAVEFDQPSDTRKAVALMSLCSFSKDSGLCLQHFEACLLPSRGSDTSATRKSAQSLQLQIIGMLLDRLFRIKNENKIRDIIAARPS</sequence>
<organism evidence="2 3">
    <name type="scientific">Durusdinium trenchii</name>
    <dbReference type="NCBI Taxonomy" id="1381693"/>
    <lineage>
        <taxon>Eukaryota</taxon>
        <taxon>Sar</taxon>
        <taxon>Alveolata</taxon>
        <taxon>Dinophyceae</taxon>
        <taxon>Suessiales</taxon>
        <taxon>Symbiodiniaceae</taxon>
        <taxon>Durusdinium</taxon>
    </lineage>
</organism>
<evidence type="ECO:0000313" key="3">
    <source>
        <dbReference type="Proteomes" id="UP001642464"/>
    </source>
</evidence>
<accession>A0ABP0PNQ3</accession>
<protein>
    <submittedName>
        <fullName evidence="2">Uncharacterized protein</fullName>
    </submittedName>
</protein>
<proteinExistence type="predicted"/>
<dbReference type="EMBL" id="CAXAMM010037002">
    <property type="protein sequence ID" value="CAK9076524.1"/>
    <property type="molecule type" value="Genomic_DNA"/>
</dbReference>
<dbReference type="Proteomes" id="UP001642464">
    <property type="component" value="Unassembled WGS sequence"/>
</dbReference>
<reference evidence="2 3" key="1">
    <citation type="submission" date="2024-02" db="EMBL/GenBank/DDBJ databases">
        <authorList>
            <person name="Chen Y."/>
            <person name="Shah S."/>
            <person name="Dougan E. K."/>
            <person name="Thang M."/>
            <person name="Chan C."/>
        </authorList>
    </citation>
    <scope>NUCLEOTIDE SEQUENCE [LARGE SCALE GENOMIC DNA]</scope>
</reference>
<feature type="region of interest" description="Disordered" evidence="1">
    <location>
        <begin position="62"/>
        <end position="180"/>
    </location>
</feature>
<evidence type="ECO:0000256" key="1">
    <source>
        <dbReference type="SAM" id="MobiDB-lite"/>
    </source>
</evidence>
<name>A0ABP0PNQ3_9DINO</name>
<gene>
    <name evidence="2" type="ORF">SCF082_LOCUS36871</name>
</gene>
<feature type="compositionally biased region" description="Pro residues" evidence="1">
    <location>
        <begin position="97"/>
        <end position="106"/>
    </location>
</feature>
<comment type="caution">
    <text evidence="2">The sequence shown here is derived from an EMBL/GenBank/DDBJ whole genome shotgun (WGS) entry which is preliminary data.</text>
</comment>
<keyword evidence="3" id="KW-1185">Reference proteome</keyword>
<evidence type="ECO:0000313" key="2">
    <source>
        <dbReference type="EMBL" id="CAK9076524.1"/>
    </source>
</evidence>
<feature type="compositionally biased region" description="Pro residues" evidence="1">
    <location>
        <begin position="139"/>
        <end position="154"/>
    </location>
</feature>